<accession>A0ABD5FIS1</accession>
<dbReference type="Proteomes" id="UP001253851">
    <property type="component" value="Unassembled WGS sequence"/>
</dbReference>
<dbReference type="AlphaFoldDB" id="A0ABD5FIS1"/>
<protein>
    <submittedName>
        <fullName evidence="1">Uncharacterized protein</fullName>
    </submittedName>
</protein>
<organism evidence="1 2">
    <name type="scientific">Enterococcus casseliflavus</name>
    <name type="common">Enterococcus flavescens</name>
    <dbReference type="NCBI Taxonomy" id="37734"/>
    <lineage>
        <taxon>Bacteria</taxon>
        <taxon>Bacillati</taxon>
        <taxon>Bacillota</taxon>
        <taxon>Bacilli</taxon>
        <taxon>Lactobacillales</taxon>
        <taxon>Enterococcaceae</taxon>
        <taxon>Enterococcus</taxon>
    </lineage>
</organism>
<evidence type="ECO:0000313" key="2">
    <source>
        <dbReference type="Proteomes" id="UP001253851"/>
    </source>
</evidence>
<proteinExistence type="predicted"/>
<dbReference type="RefSeq" id="WP_060792513.1">
    <property type="nucleotide sequence ID" value="NZ_BAAAXK010000045.1"/>
</dbReference>
<sequence length="62" mass="7216">MLLFRNQNDPKVYFLTGNKFTHVKTEGDLKKIQAMMEKAGYETWIHTDPVQVAYLRKVATEA</sequence>
<comment type="caution">
    <text evidence="1">The sequence shown here is derived from an EMBL/GenBank/DDBJ whole genome shotgun (WGS) entry which is preliminary data.</text>
</comment>
<reference evidence="1 2" key="1">
    <citation type="submission" date="2023-03" db="EMBL/GenBank/DDBJ databases">
        <authorList>
            <person name="Shen W."/>
            <person name="Cai J."/>
        </authorList>
    </citation>
    <scope>NUCLEOTIDE SEQUENCE [LARGE SCALE GENOMIC DNA]</scope>
    <source>
        <strain evidence="1 2">B516</strain>
    </source>
</reference>
<evidence type="ECO:0000313" key="1">
    <source>
        <dbReference type="EMBL" id="MDT2981817.1"/>
    </source>
</evidence>
<dbReference type="EMBL" id="JARQDZ010000002">
    <property type="protein sequence ID" value="MDT2981817.1"/>
    <property type="molecule type" value="Genomic_DNA"/>
</dbReference>
<name>A0ABD5FIS1_ENTCA</name>
<gene>
    <name evidence="1" type="ORF">P7I34_04005</name>
</gene>